<reference evidence="1 2" key="1">
    <citation type="journal article" date="2014" name="Nat. Genet.">
        <title>Genome and transcriptome of the porcine whipworm Trichuris suis.</title>
        <authorList>
            <person name="Jex A.R."/>
            <person name="Nejsum P."/>
            <person name="Schwarz E.M."/>
            <person name="Hu L."/>
            <person name="Young N.D."/>
            <person name="Hall R.S."/>
            <person name="Korhonen P.K."/>
            <person name="Liao S."/>
            <person name="Thamsborg S."/>
            <person name="Xia J."/>
            <person name="Xu P."/>
            <person name="Wang S."/>
            <person name="Scheerlinck J.P."/>
            <person name="Hofmann A."/>
            <person name="Sternberg P.W."/>
            <person name="Wang J."/>
            <person name="Gasser R.B."/>
        </authorList>
    </citation>
    <scope>NUCLEOTIDE SEQUENCE [LARGE SCALE GENOMIC DNA]</scope>
    <source>
        <strain evidence="1">DCEP-RM93M</strain>
    </source>
</reference>
<name>A0A085LYZ7_9BILA</name>
<dbReference type="AlphaFoldDB" id="A0A085LYZ7"/>
<keyword evidence="2" id="KW-1185">Reference proteome</keyword>
<proteinExistence type="predicted"/>
<accession>A0A085LYZ7</accession>
<organism evidence="1 2">
    <name type="scientific">Trichuris suis</name>
    <name type="common">pig whipworm</name>
    <dbReference type="NCBI Taxonomy" id="68888"/>
    <lineage>
        <taxon>Eukaryota</taxon>
        <taxon>Metazoa</taxon>
        <taxon>Ecdysozoa</taxon>
        <taxon>Nematoda</taxon>
        <taxon>Enoplea</taxon>
        <taxon>Dorylaimia</taxon>
        <taxon>Trichinellida</taxon>
        <taxon>Trichuridae</taxon>
        <taxon>Trichuris</taxon>
    </lineage>
</organism>
<dbReference type="EMBL" id="KL363257">
    <property type="protein sequence ID" value="KFD50193.1"/>
    <property type="molecule type" value="Genomic_DNA"/>
</dbReference>
<sequence length="35" mass="3732">MKHTSAQFESSVQSGLQCAVTPSQSFGDEAHFCSV</sequence>
<dbReference type="Proteomes" id="UP000030764">
    <property type="component" value="Unassembled WGS sequence"/>
</dbReference>
<evidence type="ECO:0000313" key="1">
    <source>
        <dbReference type="EMBL" id="KFD50193.1"/>
    </source>
</evidence>
<evidence type="ECO:0000313" key="2">
    <source>
        <dbReference type="Proteomes" id="UP000030764"/>
    </source>
</evidence>
<gene>
    <name evidence="1" type="ORF">M513_08938</name>
</gene>
<protein>
    <submittedName>
        <fullName evidence="1">Uncharacterized protein</fullName>
    </submittedName>
</protein>